<evidence type="ECO:0000313" key="10">
    <source>
        <dbReference type="EMBL" id="EOA14590.1"/>
    </source>
</evidence>
<evidence type="ECO:0000256" key="4">
    <source>
        <dbReference type="ARBA" id="ARBA00022525"/>
    </source>
</evidence>
<name>R0GQG5_9BRAS</name>
<dbReference type="GO" id="GO:0005975">
    <property type="term" value="P:carbohydrate metabolic process"/>
    <property type="evidence" value="ECO:0007669"/>
    <property type="project" value="InterPro"/>
</dbReference>
<evidence type="ECO:0000256" key="1">
    <source>
        <dbReference type="ARBA" id="ARBA00004191"/>
    </source>
</evidence>
<evidence type="ECO:0000256" key="5">
    <source>
        <dbReference type="ARBA" id="ARBA00022801"/>
    </source>
</evidence>
<dbReference type="InterPro" id="IPR000743">
    <property type="entry name" value="Glyco_hydro_28"/>
</dbReference>
<dbReference type="eggNOG" id="ENOG502QST2">
    <property type="taxonomic scope" value="Eukaryota"/>
</dbReference>
<comment type="similarity">
    <text evidence="2 9">Belongs to the glycosyl hydrolase 28 family.</text>
</comment>
<dbReference type="GO" id="GO:0071555">
    <property type="term" value="P:cell wall organization"/>
    <property type="evidence" value="ECO:0007669"/>
    <property type="project" value="UniProtKB-KW"/>
</dbReference>
<protein>
    <submittedName>
        <fullName evidence="10">Uncharacterized protein</fullName>
    </submittedName>
</protein>
<keyword evidence="6 9" id="KW-0326">Glycosidase</keyword>
<dbReference type="Gene3D" id="2.160.20.10">
    <property type="entry name" value="Single-stranded right-handed beta-helix, Pectin lyase-like"/>
    <property type="match status" value="1"/>
</dbReference>
<dbReference type="PROSITE" id="PS00502">
    <property type="entry name" value="POLYGALACTURONASE"/>
    <property type="match status" value="1"/>
</dbReference>
<feature type="non-terminal residue" evidence="10">
    <location>
        <position position="366"/>
    </location>
</feature>
<evidence type="ECO:0000256" key="6">
    <source>
        <dbReference type="ARBA" id="ARBA00023295"/>
    </source>
</evidence>
<dbReference type="AlphaFoldDB" id="R0GQG5"/>
<organism evidence="10 11">
    <name type="scientific">Capsella rubella</name>
    <dbReference type="NCBI Taxonomy" id="81985"/>
    <lineage>
        <taxon>Eukaryota</taxon>
        <taxon>Viridiplantae</taxon>
        <taxon>Streptophyta</taxon>
        <taxon>Embryophyta</taxon>
        <taxon>Tracheophyta</taxon>
        <taxon>Spermatophyta</taxon>
        <taxon>Magnoliopsida</taxon>
        <taxon>eudicotyledons</taxon>
        <taxon>Gunneridae</taxon>
        <taxon>Pentapetalae</taxon>
        <taxon>rosids</taxon>
        <taxon>malvids</taxon>
        <taxon>Brassicales</taxon>
        <taxon>Brassicaceae</taxon>
        <taxon>Camelineae</taxon>
        <taxon>Capsella</taxon>
    </lineage>
</organism>
<dbReference type="InterPro" id="IPR006626">
    <property type="entry name" value="PbH1"/>
</dbReference>
<reference evidence="11" key="1">
    <citation type="journal article" date="2013" name="Nat. Genet.">
        <title>The Capsella rubella genome and the genomic consequences of rapid mating system evolution.</title>
        <authorList>
            <person name="Slotte T."/>
            <person name="Hazzouri K.M."/>
            <person name="Agren J.A."/>
            <person name="Koenig D."/>
            <person name="Maumus F."/>
            <person name="Guo Y.L."/>
            <person name="Steige K."/>
            <person name="Platts A.E."/>
            <person name="Escobar J.S."/>
            <person name="Newman L.K."/>
            <person name="Wang W."/>
            <person name="Mandakova T."/>
            <person name="Vello E."/>
            <person name="Smith L.M."/>
            <person name="Henz S.R."/>
            <person name="Steffen J."/>
            <person name="Takuno S."/>
            <person name="Brandvain Y."/>
            <person name="Coop G."/>
            <person name="Andolfatto P."/>
            <person name="Hu T.T."/>
            <person name="Blanchette M."/>
            <person name="Clark R.M."/>
            <person name="Quesneville H."/>
            <person name="Nordborg M."/>
            <person name="Gaut B.S."/>
            <person name="Lysak M.A."/>
            <person name="Jenkins J."/>
            <person name="Grimwood J."/>
            <person name="Chapman J."/>
            <person name="Prochnik S."/>
            <person name="Shu S."/>
            <person name="Rokhsar D."/>
            <person name="Schmutz J."/>
            <person name="Weigel D."/>
            <person name="Wright S.I."/>
        </authorList>
    </citation>
    <scope>NUCLEOTIDE SEQUENCE [LARGE SCALE GENOMIC DNA]</scope>
    <source>
        <strain evidence="11">cv. Monte Gargano</strain>
    </source>
</reference>
<comment type="subcellular location">
    <subcellularLocation>
        <location evidence="1">Secreted</location>
        <location evidence="1">Cell wall</location>
    </subcellularLocation>
</comment>
<evidence type="ECO:0000256" key="2">
    <source>
        <dbReference type="ARBA" id="ARBA00008834"/>
    </source>
</evidence>
<dbReference type="STRING" id="81985.R0GQG5"/>
<keyword evidence="11" id="KW-1185">Reference proteome</keyword>
<proteinExistence type="inferred from homology"/>
<gene>
    <name evidence="10" type="ORF">CARUB_v10027840mg</name>
</gene>
<feature type="non-terminal residue" evidence="10">
    <location>
        <position position="1"/>
    </location>
</feature>
<evidence type="ECO:0000256" key="9">
    <source>
        <dbReference type="RuleBase" id="RU361169"/>
    </source>
</evidence>
<sequence length="366" mass="39958">ENILHIMFFVNFLYFGIVNCKIYNVLDFGVEGDGQIDDSKAFIEAWKTMCGDEGDTKTILIPSGHTFLLQPLQFEGPCGSSPVFQMDGDIVAPSEQRLGLDLNQKYHKWIAFSNVNDLTVFGSGSINGFGSSFWEGNEVNRPTAMDFHNCNNLNISGITSKDSPRNHISINSCNNVVISNIQLFAPEKSPNTDGIDISTSTNVTISKSTIGTGDDCIALNTGSVNINITEIVCGPGHGISIGSLGANGQVAKVENVQVTHCIFNKTSNGARIKTWQGGEGYAKHIYFEHITVIDVINPIIIDQQYIDKRHINFEAEKDSEAVAISDVKFIDFHGTSPNEKFITLNCSKIKPCKNIVVNGIDIVTEG</sequence>
<evidence type="ECO:0000256" key="8">
    <source>
        <dbReference type="PROSITE-ProRule" id="PRU10052"/>
    </source>
</evidence>
<dbReference type="Proteomes" id="UP000029121">
    <property type="component" value="Unassembled WGS sequence"/>
</dbReference>
<keyword evidence="4" id="KW-0964">Secreted</keyword>
<dbReference type="EMBL" id="KB870812">
    <property type="protein sequence ID" value="EOA14590.1"/>
    <property type="molecule type" value="Genomic_DNA"/>
</dbReference>
<dbReference type="PANTHER" id="PTHR31375">
    <property type="match status" value="1"/>
</dbReference>
<accession>R0GQG5</accession>
<dbReference type="SMART" id="SM00710">
    <property type="entry name" value="PbH1"/>
    <property type="match status" value="6"/>
</dbReference>
<evidence type="ECO:0000256" key="3">
    <source>
        <dbReference type="ARBA" id="ARBA00022512"/>
    </source>
</evidence>
<keyword evidence="7" id="KW-0961">Cell wall biogenesis/degradation</keyword>
<keyword evidence="3" id="KW-0134">Cell wall</keyword>
<feature type="active site" evidence="8">
    <location>
        <position position="237"/>
    </location>
</feature>
<dbReference type="SUPFAM" id="SSF51126">
    <property type="entry name" value="Pectin lyase-like"/>
    <property type="match status" value="1"/>
</dbReference>
<keyword evidence="5 9" id="KW-0378">Hydrolase</keyword>
<dbReference type="InterPro" id="IPR011050">
    <property type="entry name" value="Pectin_lyase_fold/virulence"/>
</dbReference>
<dbReference type="GO" id="GO:0004650">
    <property type="term" value="F:polygalacturonase activity"/>
    <property type="evidence" value="ECO:0007669"/>
    <property type="project" value="InterPro"/>
</dbReference>
<evidence type="ECO:0000313" key="11">
    <source>
        <dbReference type="Proteomes" id="UP000029121"/>
    </source>
</evidence>
<dbReference type="InterPro" id="IPR012334">
    <property type="entry name" value="Pectin_lyas_fold"/>
</dbReference>
<dbReference type="Pfam" id="PF00295">
    <property type="entry name" value="Glyco_hydro_28"/>
    <property type="match status" value="1"/>
</dbReference>
<evidence type="ECO:0000256" key="7">
    <source>
        <dbReference type="ARBA" id="ARBA00023316"/>
    </source>
</evidence>